<name>A0ABR0G5H8_9PEZI</name>
<feature type="coiled-coil region" evidence="1">
    <location>
        <begin position="344"/>
        <end position="371"/>
    </location>
</feature>
<feature type="region of interest" description="Disordered" evidence="2">
    <location>
        <begin position="300"/>
        <end position="342"/>
    </location>
</feature>
<gene>
    <name evidence="3" type="ORF">QC762_701360</name>
</gene>
<sequence length="497" mass="55283">MADRCILAISGIPGFSQPLGRPPPPIISLGAHEIILPRRWQCQSCNGQTLCNAYELHLNPLISPPILVQPVRQQEILSSYLESSSSDYEDIPNIKDWKPTKQKASHKPEKNKVPKLQPSTCWNCKKPMILSCILLNKFSNPICTLSGVNLIPNRLTPAGIQCCACERPHFLSLRPFSVDEQDHPPSQRPTTLHPSSKPLTYQSSAAPGARNPRPPCAHCLHPSTLYTAQIHQKLTQESCQGNCWIISRYGERLAKIQDLFTPVSLPWLLPDANPDDEPKQGLLHLHLRLCEDHVGECSSAVGEEKQRKNRAQKRAEASAARTTEREHPTRSGPGKGTSRVYRRVAAAERRVVNAEEKLSEAEKRRDEVVEKIGEARVWVLGVLTGRRASYEHAEGGIADDGDGSGEDGGDNRDAEMKDVSEADGGGNDNVVGHGQDREGDVNMDTAGEKQDESPKRSRKRKVINWDDKSLPQPDPSHVRYCSYRGIPLYEPRPGRRR</sequence>
<protein>
    <recommendedName>
        <fullName evidence="5">Stc1 domain-containing protein</fullName>
    </recommendedName>
</protein>
<feature type="compositionally biased region" description="Basic and acidic residues" evidence="2">
    <location>
        <begin position="434"/>
        <end position="455"/>
    </location>
</feature>
<evidence type="ECO:0008006" key="5">
    <source>
        <dbReference type="Google" id="ProtNLM"/>
    </source>
</evidence>
<evidence type="ECO:0000256" key="2">
    <source>
        <dbReference type="SAM" id="MobiDB-lite"/>
    </source>
</evidence>
<feature type="region of interest" description="Disordered" evidence="2">
    <location>
        <begin position="176"/>
        <end position="209"/>
    </location>
</feature>
<dbReference type="EMBL" id="JAFFHA010000009">
    <property type="protein sequence ID" value="KAK4650929.1"/>
    <property type="molecule type" value="Genomic_DNA"/>
</dbReference>
<reference evidence="3 4" key="1">
    <citation type="journal article" date="2023" name="bioRxiv">
        <title>High-quality genome assemblies of four members of thePodospora anserinaspecies complex.</title>
        <authorList>
            <person name="Ament-Velasquez S.L."/>
            <person name="Vogan A.A."/>
            <person name="Wallerman O."/>
            <person name="Hartmann F."/>
            <person name="Gautier V."/>
            <person name="Silar P."/>
            <person name="Giraud T."/>
            <person name="Johannesson H."/>
        </authorList>
    </citation>
    <scope>NUCLEOTIDE SEQUENCE [LARGE SCALE GENOMIC DNA]</scope>
    <source>
        <strain evidence="3 4">CBS 415.72m</strain>
    </source>
</reference>
<accession>A0ABR0G5H8</accession>
<feature type="compositionally biased region" description="Basic and acidic residues" evidence="2">
    <location>
        <begin position="409"/>
        <end position="420"/>
    </location>
</feature>
<keyword evidence="4" id="KW-1185">Reference proteome</keyword>
<dbReference type="RefSeq" id="XP_062739904.1">
    <property type="nucleotide sequence ID" value="XM_062892998.1"/>
</dbReference>
<evidence type="ECO:0000313" key="3">
    <source>
        <dbReference type="EMBL" id="KAK4650929.1"/>
    </source>
</evidence>
<dbReference type="Proteomes" id="UP001323405">
    <property type="component" value="Unassembled WGS sequence"/>
</dbReference>
<feature type="compositionally biased region" description="Acidic residues" evidence="2">
    <location>
        <begin position="397"/>
        <end position="408"/>
    </location>
</feature>
<keyword evidence="1" id="KW-0175">Coiled coil</keyword>
<feature type="region of interest" description="Disordered" evidence="2">
    <location>
        <begin position="393"/>
        <end position="479"/>
    </location>
</feature>
<evidence type="ECO:0000313" key="4">
    <source>
        <dbReference type="Proteomes" id="UP001323405"/>
    </source>
</evidence>
<organism evidence="3 4">
    <name type="scientific">Podospora pseudocomata</name>
    <dbReference type="NCBI Taxonomy" id="2093779"/>
    <lineage>
        <taxon>Eukaryota</taxon>
        <taxon>Fungi</taxon>
        <taxon>Dikarya</taxon>
        <taxon>Ascomycota</taxon>
        <taxon>Pezizomycotina</taxon>
        <taxon>Sordariomycetes</taxon>
        <taxon>Sordariomycetidae</taxon>
        <taxon>Sordariales</taxon>
        <taxon>Podosporaceae</taxon>
        <taxon>Podospora</taxon>
    </lineage>
</organism>
<feature type="compositionally biased region" description="Polar residues" evidence="2">
    <location>
        <begin position="188"/>
        <end position="205"/>
    </location>
</feature>
<proteinExistence type="predicted"/>
<dbReference type="GeneID" id="87912905"/>
<evidence type="ECO:0000256" key="1">
    <source>
        <dbReference type="SAM" id="Coils"/>
    </source>
</evidence>
<comment type="caution">
    <text evidence="3">The sequence shown here is derived from an EMBL/GenBank/DDBJ whole genome shotgun (WGS) entry which is preliminary data.</text>
</comment>